<gene>
    <name evidence="1" type="ORF">O6H91_16G094500</name>
</gene>
<organism evidence="1 2">
    <name type="scientific">Diphasiastrum complanatum</name>
    <name type="common">Issler's clubmoss</name>
    <name type="synonym">Lycopodium complanatum</name>
    <dbReference type="NCBI Taxonomy" id="34168"/>
    <lineage>
        <taxon>Eukaryota</taxon>
        <taxon>Viridiplantae</taxon>
        <taxon>Streptophyta</taxon>
        <taxon>Embryophyta</taxon>
        <taxon>Tracheophyta</taxon>
        <taxon>Lycopodiopsida</taxon>
        <taxon>Lycopodiales</taxon>
        <taxon>Lycopodiaceae</taxon>
        <taxon>Lycopodioideae</taxon>
        <taxon>Diphasiastrum</taxon>
    </lineage>
</organism>
<dbReference type="EMBL" id="CM055107">
    <property type="protein sequence ID" value="KAJ7528313.1"/>
    <property type="molecule type" value="Genomic_DNA"/>
</dbReference>
<dbReference type="Proteomes" id="UP001162992">
    <property type="component" value="Chromosome 16"/>
</dbReference>
<evidence type="ECO:0000313" key="2">
    <source>
        <dbReference type="Proteomes" id="UP001162992"/>
    </source>
</evidence>
<comment type="caution">
    <text evidence="1">The sequence shown here is derived from an EMBL/GenBank/DDBJ whole genome shotgun (WGS) entry which is preliminary data.</text>
</comment>
<keyword evidence="2" id="KW-1185">Reference proteome</keyword>
<protein>
    <submittedName>
        <fullName evidence="1">Uncharacterized protein</fullName>
    </submittedName>
</protein>
<name>A0ACC2BEP6_DIPCM</name>
<sequence length="134" mass="14794">MACKEKGICKELPYSGDFELLQKVESRGSDYSWKVLKLYWCQKVKSAGSDLNGESCSIIGLVSCDPMRCSYIALLGQNQTCSCEKGLHYSGIFELLQNAGSDLMASLAALLTQCPVILCICEHKIWDCLARAKQ</sequence>
<accession>A0ACC2BEP6</accession>
<reference evidence="2" key="1">
    <citation type="journal article" date="2024" name="Proc. Natl. Acad. Sci. U.S.A.">
        <title>Extraordinary preservation of gene collinearity over three hundred million years revealed in homosporous lycophytes.</title>
        <authorList>
            <person name="Li C."/>
            <person name="Wickell D."/>
            <person name="Kuo L.Y."/>
            <person name="Chen X."/>
            <person name="Nie B."/>
            <person name="Liao X."/>
            <person name="Peng D."/>
            <person name="Ji J."/>
            <person name="Jenkins J."/>
            <person name="Williams M."/>
            <person name="Shu S."/>
            <person name="Plott C."/>
            <person name="Barry K."/>
            <person name="Rajasekar S."/>
            <person name="Grimwood J."/>
            <person name="Han X."/>
            <person name="Sun S."/>
            <person name="Hou Z."/>
            <person name="He W."/>
            <person name="Dai G."/>
            <person name="Sun C."/>
            <person name="Schmutz J."/>
            <person name="Leebens-Mack J.H."/>
            <person name="Li F.W."/>
            <person name="Wang L."/>
        </authorList>
    </citation>
    <scope>NUCLEOTIDE SEQUENCE [LARGE SCALE GENOMIC DNA]</scope>
    <source>
        <strain evidence="2">cv. PW_Plant_1</strain>
    </source>
</reference>
<proteinExistence type="predicted"/>
<evidence type="ECO:0000313" key="1">
    <source>
        <dbReference type="EMBL" id="KAJ7528313.1"/>
    </source>
</evidence>